<dbReference type="OrthoDB" id="4226032at2"/>
<protein>
    <submittedName>
        <fullName evidence="3">Uncharacterized protein</fullName>
    </submittedName>
</protein>
<evidence type="ECO:0000256" key="1">
    <source>
        <dbReference type="SAM" id="MobiDB-lite"/>
    </source>
</evidence>
<keyword evidence="2" id="KW-1133">Transmembrane helix</keyword>
<comment type="caution">
    <text evidence="3">The sequence shown here is derived from an EMBL/GenBank/DDBJ whole genome shotgun (WGS) entry which is preliminary data.</text>
</comment>
<dbReference type="AlphaFoldDB" id="A0A964UVE1"/>
<feature type="region of interest" description="Disordered" evidence="1">
    <location>
        <begin position="178"/>
        <end position="205"/>
    </location>
</feature>
<keyword evidence="4" id="KW-1185">Reference proteome</keyword>
<organism evidence="3 4">
    <name type="scientific">Streptomyces boluensis</name>
    <dbReference type="NCBI Taxonomy" id="1775135"/>
    <lineage>
        <taxon>Bacteria</taxon>
        <taxon>Bacillati</taxon>
        <taxon>Actinomycetota</taxon>
        <taxon>Actinomycetes</taxon>
        <taxon>Kitasatosporales</taxon>
        <taxon>Streptomycetaceae</taxon>
        <taxon>Streptomyces</taxon>
    </lineage>
</organism>
<accession>A0A964UVE1</accession>
<reference evidence="3" key="1">
    <citation type="submission" date="2020-01" db="EMBL/GenBank/DDBJ databases">
        <title>Whole-genome analyses of novel actinobacteria.</title>
        <authorList>
            <person name="Sahin N."/>
        </authorList>
    </citation>
    <scope>NUCLEOTIDE SEQUENCE</scope>
    <source>
        <strain evidence="3">YC537</strain>
    </source>
</reference>
<keyword evidence="2" id="KW-0472">Membrane</keyword>
<gene>
    <name evidence="3" type="ORF">GUY60_26505</name>
</gene>
<sequence>MTKNLSKHAFEGPSAWDVAGTSRALWRWAGLRLARAVGWVALWWGAVYVTVAVLPAGAAVPMVVVLCALGVLAVLSFGRLWRGLRMRRILRVYPWRQESGAVLITDAGDAAFRLPDPDHPEKTVSLKVAAGLFRSWGGAALRDYDDELWYAGDPRFACVVAKPGPRGLACLAQPTAYDHRTSPRRKSLSPEARSRARAIGARVAD</sequence>
<dbReference type="Proteomes" id="UP000598297">
    <property type="component" value="Unassembled WGS sequence"/>
</dbReference>
<evidence type="ECO:0000313" key="3">
    <source>
        <dbReference type="EMBL" id="NBE54913.1"/>
    </source>
</evidence>
<evidence type="ECO:0000313" key="4">
    <source>
        <dbReference type="Proteomes" id="UP000598297"/>
    </source>
</evidence>
<dbReference type="RefSeq" id="WP_161702183.1">
    <property type="nucleotide sequence ID" value="NZ_JAAAHS010000262.1"/>
</dbReference>
<feature type="transmembrane region" description="Helical" evidence="2">
    <location>
        <begin position="33"/>
        <end position="54"/>
    </location>
</feature>
<proteinExistence type="predicted"/>
<name>A0A964UVE1_9ACTN</name>
<dbReference type="EMBL" id="JAAAHS010000262">
    <property type="protein sequence ID" value="NBE54913.1"/>
    <property type="molecule type" value="Genomic_DNA"/>
</dbReference>
<evidence type="ECO:0000256" key="2">
    <source>
        <dbReference type="SAM" id="Phobius"/>
    </source>
</evidence>
<keyword evidence="2" id="KW-0812">Transmembrane</keyword>
<feature type="transmembrane region" description="Helical" evidence="2">
    <location>
        <begin position="60"/>
        <end position="81"/>
    </location>
</feature>